<dbReference type="GO" id="GO:0009245">
    <property type="term" value="P:lipid A biosynthetic process"/>
    <property type="evidence" value="ECO:0007669"/>
    <property type="project" value="InterPro"/>
</dbReference>
<dbReference type="SUPFAM" id="SSF51161">
    <property type="entry name" value="Trimeric LpxA-like enzymes"/>
    <property type="match status" value="1"/>
</dbReference>
<dbReference type="InterPro" id="IPR011004">
    <property type="entry name" value="Trimer_LpxA-like_sf"/>
</dbReference>
<keyword evidence="2" id="KW-0808">Transferase</keyword>
<comment type="similarity">
    <text evidence="1">Belongs to the transferase hexapeptide repeat family.</text>
</comment>
<evidence type="ECO:0000256" key="3">
    <source>
        <dbReference type="ARBA" id="ARBA00022737"/>
    </source>
</evidence>
<dbReference type="AlphaFoldDB" id="A0A3A6QHP6"/>
<dbReference type="Gene3D" id="3.40.1390.10">
    <property type="entry name" value="MurE/MurF, N-terminal domain"/>
    <property type="match status" value="1"/>
</dbReference>
<dbReference type="GO" id="GO:0016410">
    <property type="term" value="F:N-acyltransferase activity"/>
    <property type="evidence" value="ECO:0007669"/>
    <property type="project" value="InterPro"/>
</dbReference>
<comment type="caution">
    <text evidence="5">The sequence shown here is derived from an EMBL/GenBank/DDBJ whole genome shotgun (WGS) entry which is preliminary data.</text>
</comment>
<dbReference type="GO" id="GO:0016020">
    <property type="term" value="C:membrane"/>
    <property type="evidence" value="ECO:0007669"/>
    <property type="project" value="GOC"/>
</dbReference>
<evidence type="ECO:0000313" key="6">
    <source>
        <dbReference type="Proteomes" id="UP000273252"/>
    </source>
</evidence>
<evidence type="ECO:0000313" key="5">
    <source>
        <dbReference type="EMBL" id="RJX72380.1"/>
    </source>
</evidence>
<organism evidence="5 6">
    <name type="scientific">Vibrio sinensis</name>
    <dbReference type="NCBI Taxonomy" id="2302434"/>
    <lineage>
        <taxon>Bacteria</taxon>
        <taxon>Pseudomonadati</taxon>
        <taxon>Pseudomonadota</taxon>
        <taxon>Gammaproteobacteria</taxon>
        <taxon>Vibrionales</taxon>
        <taxon>Vibrionaceae</taxon>
        <taxon>Vibrio</taxon>
    </lineage>
</organism>
<keyword evidence="3" id="KW-0677">Repeat</keyword>
<dbReference type="CDD" id="cd03352">
    <property type="entry name" value="LbH_LpxD"/>
    <property type="match status" value="1"/>
</dbReference>
<dbReference type="RefSeq" id="WP_120030444.1">
    <property type="nucleotide sequence ID" value="NZ_QVMU01000005.1"/>
</dbReference>
<dbReference type="InterPro" id="IPR018357">
    <property type="entry name" value="Hexapep_transf_CS"/>
</dbReference>
<evidence type="ECO:0000256" key="1">
    <source>
        <dbReference type="ARBA" id="ARBA00007274"/>
    </source>
</evidence>
<dbReference type="Gene3D" id="2.160.10.10">
    <property type="entry name" value="Hexapeptide repeat proteins"/>
    <property type="match status" value="1"/>
</dbReference>
<dbReference type="PANTHER" id="PTHR43300">
    <property type="entry name" value="ACETYLTRANSFERASE"/>
    <property type="match status" value="1"/>
</dbReference>
<evidence type="ECO:0000256" key="4">
    <source>
        <dbReference type="ARBA" id="ARBA00023315"/>
    </source>
</evidence>
<evidence type="ECO:0008006" key="7">
    <source>
        <dbReference type="Google" id="ProtNLM"/>
    </source>
</evidence>
<dbReference type="EMBL" id="QVMU01000005">
    <property type="protein sequence ID" value="RJX72380.1"/>
    <property type="molecule type" value="Genomic_DNA"/>
</dbReference>
<dbReference type="OrthoDB" id="9784739at2"/>
<proteinExistence type="inferred from homology"/>
<name>A0A3A6QHP6_9VIBR</name>
<dbReference type="Pfam" id="PF00132">
    <property type="entry name" value="Hexapep"/>
    <property type="match status" value="2"/>
</dbReference>
<sequence length="303" mass="33120">MTFRKIELKEISDILEVELVGTSVEINSLNLANRDLFGNNLTYIGNESYLEYLAQKEIVAAFISKEHLDLLDAEIIESKSFIVVDKPEQEFYKLHEYLCEQTDFYFKHVNVKYGENVKIHPTAVIEDGVQISDNVIIGANVVIHSGSIIGNNVVIEPGSVIGTQGFQVLYNNEVPYLVKHVGGVKISDNVSIGANTCISNSLFDGYTEIGESTKIDSLVFIAHNCKIGSNCVITSGVVMAGSSTLDSGVWLAPNSVILNRVNVGMESFVGSHTLVMKSVPDNTKVIGVPARRVGNTESRYTPS</sequence>
<keyword evidence="4" id="KW-0012">Acyltransferase</keyword>
<dbReference type="InterPro" id="IPR007691">
    <property type="entry name" value="LpxD"/>
</dbReference>
<dbReference type="InterPro" id="IPR050179">
    <property type="entry name" value="Trans_hexapeptide_repeat"/>
</dbReference>
<dbReference type="Proteomes" id="UP000273252">
    <property type="component" value="Unassembled WGS sequence"/>
</dbReference>
<keyword evidence="6" id="KW-1185">Reference proteome</keyword>
<gene>
    <name evidence="5" type="ORF">DZ860_08185</name>
</gene>
<dbReference type="InterPro" id="IPR001451">
    <property type="entry name" value="Hexapep"/>
</dbReference>
<evidence type="ECO:0000256" key="2">
    <source>
        <dbReference type="ARBA" id="ARBA00022679"/>
    </source>
</evidence>
<reference evidence="5 6" key="1">
    <citation type="submission" date="2018-08" db="EMBL/GenBank/DDBJ databases">
        <title>Vibrio isolated from the Eastern China Marginal Seas.</title>
        <authorList>
            <person name="Li Y."/>
        </authorList>
    </citation>
    <scope>NUCLEOTIDE SEQUENCE [LARGE SCALE GENOMIC DNA]</scope>
    <source>
        <strain evidence="5 6">BEI233</strain>
    </source>
</reference>
<accession>A0A3A6QHP6</accession>
<dbReference type="PROSITE" id="PS00101">
    <property type="entry name" value="HEXAPEP_TRANSFERASES"/>
    <property type="match status" value="1"/>
</dbReference>
<protein>
    <recommendedName>
        <fullName evidence="7">UDP-3-O-(3-hydroxymyristoyl)glucosamine N-acyltransferase</fullName>
    </recommendedName>
</protein>